<reference evidence="3 4" key="1">
    <citation type="submission" date="2017-07" db="EMBL/GenBank/DDBJ databases">
        <title>Draft genome of Ochrobactrum lupini type strain LUP21.</title>
        <authorList>
            <person name="Krzyzanowska D.M."/>
            <person name="Jafra S."/>
        </authorList>
    </citation>
    <scope>NUCLEOTIDE SEQUENCE [LARGE SCALE GENOMIC DNA]</scope>
    <source>
        <strain evidence="3 4">LUP21</strain>
    </source>
</reference>
<comment type="caution">
    <text evidence="3">The sequence shown here is derived from an EMBL/GenBank/DDBJ whole genome shotgun (WGS) entry which is preliminary data.</text>
</comment>
<evidence type="ECO:0000313" key="5">
    <source>
        <dbReference type="Proteomes" id="UP000435957"/>
    </source>
</evidence>
<feature type="compositionally biased region" description="Basic and acidic residues" evidence="1">
    <location>
        <begin position="7"/>
        <end position="30"/>
    </location>
</feature>
<dbReference type="AlphaFoldDB" id="A0A256GZF5"/>
<reference evidence="2 5" key="2">
    <citation type="submission" date="2019-09" db="EMBL/GenBank/DDBJ databases">
        <title>Taxonomic organization of the family Brucellaceae based on a phylogenomic approach.</title>
        <authorList>
            <person name="Leclercq S."/>
            <person name="Cloeckaert A."/>
            <person name="Zygmunt M.S."/>
        </authorList>
    </citation>
    <scope>NUCLEOTIDE SEQUENCE [LARGE SCALE GENOMIC DNA]</scope>
    <source>
        <strain evidence="2 5">LUP23</strain>
    </source>
</reference>
<protein>
    <submittedName>
        <fullName evidence="3">Uncharacterized protein</fullName>
    </submittedName>
</protein>
<evidence type="ECO:0000313" key="4">
    <source>
        <dbReference type="Proteomes" id="UP000216363"/>
    </source>
</evidence>
<evidence type="ECO:0000313" key="3">
    <source>
        <dbReference type="EMBL" id="OYR32553.1"/>
    </source>
</evidence>
<accession>A0A256GZF5</accession>
<sequence>MASSKQQAERLRKQRERQKEYRDRMRAERKPTRDDVARVFLHFMIAKAMKSGNQDGMEKLIDLLLDGLADQGFDKDASLDVIDDLIDRYTKRGWDFRRKTHLMPHGDADDPEQ</sequence>
<dbReference type="Proteomes" id="UP000435957">
    <property type="component" value="Unassembled WGS sequence"/>
</dbReference>
<dbReference type="Proteomes" id="UP000216363">
    <property type="component" value="Unassembled WGS sequence"/>
</dbReference>
<dbReference type="EMBL" id="NNRN01000023">
    <property type="protein sequence ID" value="OYR32553.1"/>
    <property type="molecule type" value="Genomic_DNA"/>
</dbReference>
<organism evidence="3 4">
    <name type="scientific">Brucella lupini</name>
    <dbReference type="NCBI Taxonomy" id="255457"/>
    <lineage>
        <taxon>Bacteria</taxon>
        <taxon>Pseudomonadati</taxon>
        <taxon>Pseudomonadota</taxon>
        <taxon>Alphaproteobacteria</taxon>
        <taxon>Hyphomicrobiales</taxon>
        <taxon>Brucellaceae</taxon>
        <taxon>Brucella/Ochrobactrum group</taxon>
        <taxon>Brucella</taxon>
    </lineage>
</organism>
<keyword evidence="5" id="KW-1185">Reference proteome</keyword>
<gene>
    <name evidence="3" type="ORF">CES86_5677</name>
    <name evidence="2" type="ORF">F9L03_21825</name>
</gene>
<evidence type="ECO:0000256" key="1">
    <source>
        <dbReference type="SAM" id="MobiDB-lite"/>
    </source>
</evidence>
<dbReference type="EMBL" id="WBWF01000022">
    <property type="protein sequence ID" value="KAB2701683.1"/>
    <property type="molecule type" value="Genomic_DNA"/>
</dbReference>
<proteinExistence type="predicted"/>
<name>A0A256GZF5_9HYPH</name>
<feature type="region of interest" description="Disordered" evidence="1">
    <location>
        <begin position="1"/>
        <end position="30"/>
    </location>
</feature>
<evidence type="ECO:0000313" key="2">
    <source>
        <dbReference type="EMBL" id="KAB2701683.1"/>
    </source>
</evidence>
<dbReference type="RefSeq" id="WP_094513428.1">
    <property type="nucleotide sequence ID" value="NZ_JBHEEP010000022.1"/>
</dbReference>